<dbReference type="Pfam" id="PF02653">
    <property type="entry name" value="BPD_transp_2"/>
    <property type="match status" value="1"/>
</dbReference>
<proteinExistence type="predicted"/>
<reference evidence="8" key="1">
    <citation type="submission" date="2018-12" db="EMBL/GenBank/DDBJ databases">
        <title>Novel natural products biosynthetic potential of the class Ktedonobacteria.</title>
        <authorList>
            <person name="Zheng Y."/>
            <person name="Saitou A."/>
            <person name="Wang C.M."/>
            <person name="Toyoda A."/>
            <person name="Minakuchi Y."/>
            <person name="Sekiguchi Y."/>
            <person name="Ueda K."/>
            <person name="Takano H."/>
            <person name="Sakai Y."/>
            <person name="Yokota A."/>
            <person name="Yabe S."/>
        </authorList>
    </citation>
    <scope>NUCLEOTIDE SEQUENCE</scope>
    <source>
        <strain evidence="8">A3-2</strain>
    </source>
</reference>
<name>A0A455T739_9CHLR</name>
<dbReference type="PANTHER" id="PTHR47089">
    <property type="entry name" value="ABC TRANSPORTER, PERMEASE PROTEIN"/>
    <property type="match status" value="1"/>
</dbReference>
<dbReference type="GO" id="GO:0022857">
    <property type="term" value="F:transmembrane transporter activity"/>
    <property type="evidence" value="ECO:0007669"/>
    <property type="project" value="InterPro"/>
</dbReference>
<dbReference type="CDD" id="cd06580">
    <property type="entry name" value="TM_PBP1_transp_TpRbsC_like"/>
    <property type="match status" value="1"/>
</dbReference>
<keyword evidence="2" id="KW-1003">Cell membrane</keyword>
<feature type="transmembrane region" description="Helical" evidence="7">
    <location>
        <begin position="327"/>
        <end position="348"/>
    </location>
</feature>
<feature type="transmembrane region" description="Helical" evidence="7">
    <location>
        <begin position="286"/>
        <end position="307"/>
    </location>
</feature>
<feature type="compositionally biased region" description="Low complexity" evidence="6">
    <location>
        <begin position="448"/>
        <end position="464"/>
    </location>
</feature>
<feature type="transmembrane region" description="Helical" evidence="7">
    <location>
        <begin position="236"/>
        <end position="255"/>
    </location>
</feature>
<dbReference type="GO" id="GO:0005886">
    <property type="term" value="C:plasma membrane"/>
    <property type="evidence" value="ECO:0007669"/>
    <property type="project" value="UniProtKB-SubCell"/>
</dbReference>
<feature type="region of interest" description="Disordered" evidence="6">
    <location>
        <begin position="416"/>
        <end position="464"/>
    </location>
</feature>
<organism evidence="8">
    <name type="scientific">Thermogemmatispora argillosa</name>
    <dbReference type="NCBI Taxonomy" id="2045280"/>
    <lineage>
        <taxon>Bacteria</taxon>
        <taxon>Bacillati</taxon>
        <taxon>Chloroflexota</taxon>
        <taxon>Ktedonobacteria</taxon>
        <taxon>Thermogemmatisporales</taxon>
        <taxon>Thermogemmatisporaceae</taxon>
        <taxon>Thermogemmatispora</taxon>
    </lineage>
</organism>
<keyword evidence="4 7" id="KW-1133">Transmembrane helix</keyword>
<sequence>MALQTAQPRSPAPPTLETRSTTWLLWLRRVGTGLGRPLLALVLAMIAGVIVIMITASGSLLDRFNAALLAYGYLFSGAFGNAANLSFSLVNVTPLIFTGLSVAVAYRARLFNIGAEGQFAAGAILAAIVGIKCSTWPGWLLTPLMIVAGALAGAVWGGIVGLLKAWRGAHEVVTTIMLNWIIFYISDWLVSGPLQAPGQADQTPSMPPQTNLPKLSVLYNQTLGHFLPAIQQPEQYIVDISFLFALVALVVYWFLMTRTTFGYETRVVGENPRAAQYAGISVKRNVVLVMTLAGLFAGLGGTLQLMGQYPYEVIGQVFRNDTTGFDAIGVALLGRMTAIGIFLGALLFGGMRQGGSLMQLKANVPGDLVYIVEALVLFSIAVQFLPVIRQAIVKRFAAARQPTVVAALAGGVVDLDQPTPANGAGTPTMEAQSQAEGAETQGASLTDRQQGQAQERQNQQNGEA</sequence>
<gene>
    <name evidence="8" type="ORF">KTA_23030</name>
</gene>
<evidence type="ECO:0000313" key="8">
    <source>
        <dbReference type="EMBL" id="BBH94104.1"/>
    </source>
</evidence>
<dbReference type="InterPro" id="IPR001851">
    <property type="entry name" value="ABC_transp_permease"/>
</dbReference>
<dbReference type="EMBL" id="AP019377">
    <property type="protein sequence ID" value="BBH94104.1"/>
    <property type="molecule type" value="Genomic_DNA"/>
</dbReference>
<keyword evidence="3 7" id="KW-0812">Transmembrane</keyword>
<feature type="transmembrane region" description="Helical" evidence="7">
    <location>
        <begin position="118"/>
        <end position="139"/>
    </location>
</feature>
<evidence type="ECO:0008006" key="9">
    <source>
        <dbReference type="Google" id="ProtNLM"/>
    </source>
</evidence>
<keyword evidence="5 7" id="KW-0472">Membrane</keyword>
<feature type="transmembrane region" description="Helical" evidence="7">
    <location>
        <begin position="81"/>
        <end position="106"/>
    </location>
</feature>
<dbReference type="AlphaFoldDB" id="A0A455T739"/>
<evidence type="ECO:0000256" key="4">
    <source>
        <dbReference type="ARBA" id="ARBA00022989"/>
    </source>
</evidence>
<feature type="transmembrane region" description="Helical" evidence="7">
    <location>
        <begin position="145"/>
        <end position="165"/>
    </location>
</feature>
<feature type="compositionally biased region" description="Polar residues" evidence="6">
    <location>
        <begin position="429"/>
        <end position="447"/>
    </location>
</feature>
<feature type="transmembrane region" description="Helical" evidence="7">
    <location>
        <begin position="38"/>
        <end position="61"/>
    </location>
</feature>
<accession>A0A455T739</accession>
<feature type="transmembrane region" description="Helical" evidence="7">
    <location>
        <begin position="368"/>
        <end position="388"/>
    </location>
</feature>
<evidence type="ECO:0000256" key="3">
    <source>
        <dbReference type="ARBA" id="ARBA00022692"/>
    </source>
</evidence>
<evidence type="ECO:0000256" key="7">
    <source>
        <dbReference type="SAM" id="Phobius"/>
    </source>
</evidence>
<evidence type="ECO:0000256" key="2">
    <source>
        <dbReference type="ARBA" id="ARBA00022475"/>
    </source>
</evidence>
<evidence type="ECO:0000256" key="5">
    <source>
        <dbReference type="ARBA" id="ARBA00023136"/>
    </source>
</evidence>
<protein>
    <recommendedName>
        <fullName evidence="9">ABC transporter permease</fullName>
    </recommendedName>
</protein>
<dbReference type="PANTHER" id="PTHR47089:SF1">
    <property type="entry name" value="GUANOSINE ABC TRANSPORTER PERMEASE PROTEIN NUPP"/>
    <property type="match status" value="1"/>
</dbReference>
<evidence type="ECO:0000256" key="1">
    <source>
        <dbReference type="ARBA" id="ARBA00004651"/>
    </source>
</evidence>
<comment type="subcellular location">
    <subcellularLocation>
        <location evidence="1">Cell membrane</location>
        <topology evidence="1">Multi-pass membrane protein</topology>
    </subcellularLocation>
</comment>
<evidence type="ECO:0000256" key="6">
    <source>
        <dbReference type="SAM" id="MobiDB-lite"/>
    </source>
</evidence>
<feature type="transmembrane region" description="Helical" evidence="7">
    <location>
        <begin position="172"/>
        <end position="190"/>
    </location>
</feature>